<keyword evidence="7" id="KW-0418">Kinase</keyword>
<dbReference type="PROSITE" id="PS01245">
    <property type="entry name" value="RIO1"/>
    <property type="match status" value="1"/>
</dbReference>
<comment type="caution">
    <text evidence="13">The sequence shown here is derived from an EMBL/GenBank/DDBJ whole genome shotgun (WGS) entry which is preliminary data.</text>
</comment>
<dbReference type="GO" id="GO:0046872">
    <property type="term" value="F:metal ion binding"/>
    <property type="evidence" value="ECO:0007669"/>
    <property type="project" value="UniProtKB-KW"/>
</dbReference>
<keyword evidence="4" id="KW-0808">Transferase</keyword>
<dbReference type="InterPro" id="IPR018934">
    <property type="entry name" value="RIO_dom"/>
</dbReference>
<evidence type="ECO:0000256" key="5">
    <source>
        <dbReference type="ARBA" id="ARBA00022723"/>
    </source>
</evidence>
<evidence type="ECO:0000256" key="6">
    <source>
        <dbReference type="ARBA" id="ARBA00022741"/>
    </source>
</evidence>
<dbReference type="SUPFAM" id="SSF56112">
    <property type="entry name" value="Protein kinase-like (PK-like)"/>
    <property type="match status" value="1"/>
</dbReference>
<dbReference type="InterPro" id="IPR000687">
    <property type="entry name" value="RIO_kinase"/>
</dbReference>
<protein>
    <recommendedName>
        <fullName evidence="2">non-specific serine/threonine protein kinase</fullName>
        <ecNumber evidence="2">2.7.11.1</ecNumber>
    </recommendedName>
</protein>
<reference evidence="13" key="1">
    <citation type="submission" date="2013-08" db="EMBL/GenBank/DDBJ databases">
        <authorList>
            <person name="Mendez C."/>
            <person name="Richter M."/>
            <person name="Ferrer M."/>
            <person name="Sanchez J."/>
        </authorList>
    </citation>
    <scope>NUCLEOTIDE SEQUENCE</scope>
</reference>
<dbReference type="Gene3D" id="1.10.510.10">
    <property type="entry name" value="Transferase(Phosphotransferase) domain 1"/>
    <property type="match status" value="1"/>
</dbReference>
<evidence type="ECO:0000313" key="13">
    <source>
        <dbReference type="EMBL" id="EQD65740.1"/>
    </source>
</evidence>
<evidence type="ECO:0000256" key="10">
    <source>
        <dbReference type="ARBA" id="ARBA00047899"/>
    </source>
</evidence>
<dbReference type="Pfam" id="PF01163">
    <property type="entry name" value="RIO1"/>
    <property type="match status" value="1"/>
</dbReference>
<dbReference type="EC" id="2.7.11.1" evidence="2"/>
<dbReference type="InterPro" id="IPR018935">
    <property type="entry name" value="RIO_kinase_CS"/>
</dbReference>
<evidence type="ECO:0000259" key="12">
    <source>
        <dbReference type="SMART" id="SM00090"/>
    </source>
</evidence>
<dbReference type="SMART" id="SM00090">
    <property type="entry name" value="RIO"/>
    <property type="match status" value="1"/>
</dbReference>
<dbReference type="AlphaFoldDB" id="T1CFM3"/>
<evidence type="ECO:0000256" key="4">
    <source>
        <dbReference type="ARBA" id="ARBA00022679"/>
    </source>
</evidence>
<dbReference type="GO" id="GO:0005524">
    <property type="term" value="F:ATP binding"/>
    <property type="evidence" value="ECO:0007669"/>
    <property type="project" value="UniProtKB-KW"/>
</dbReference>
<reference evidence="13" key="2">
    <citation type="journal article" date="2014" name="ISME J.">
        <title>Microbial stratification in low pH oxic and suboxic macroscopic growths along an acid mine drainage.</title>
        <authorList>
            <person name="Mendez-Garcia C."/>
            <person name="Mesa V."/>
            <person name="Sprenger R.R."/>
            <person name="Richter M."/>
            <person name="Diez M.S."/>
            <person name="Solano J."/>
            <person name="Bargiela R."/>
            <person name="Golyshina O.V."/>
            <person name="Manteca A."/>
            <person name="Ramos J.L."/>
            <person name="Gallego J.R."/>
            <person name="Llorente I."/>
            <person name="Martins Dos Santos V.A."/>
            <person name="Jensen O.N."/>
            <person name="Pelaez A.I."/>
            <person name="Sanchez J."/>
            <person name="Ferrer M."/>
        </authorList>
    </citation>
    <scope>NUCLEOTIDE SEQUENCE</scope>
</reference>
<sequence>MFAWHAQFARAINPHHPSGAVQQSVPRAMEPMKTPQGLQALIDDGIIDAVIRPLKSGKEASVYVVRSGDSVRCAKVYKDMAQRSFQARVQYQEGRKVRGSREARAIGKATRFGRKQQENDWKNTEVDALYQLAAAGVRVPQPYGFFNGVLVMELVTDAEGRSAPRLGEVDLQPQQARDFHRFLLQQVVRMLCIGLIHGDLSEYNVLVAAEGPVIIDLPQVVSAAGNNAARAMLLRDVGNLANTLGQFAPELLNTYYGEEMWALFEQGALRPDSELSGVFAADTHAADVDDVMAAINDARQEAIIRQQGREAANSDD</sequence>
<dbReference type="Gene3D" id="3.30.200.20">
    <property type="entry name" value="Phosphorylase Kinase, domain 1"/>
    <property type="match status" value="1"/>
</dbReference>
<name>T1CFM3_9ZZZZ</name>
<evidence type="ECO:0000256" key="8">
    <source>
        <dbReference type="ARBA" id="ARBA00022840"/>
    </source>
</evidence>
<evidence type="ECO:0000256" key="11">
    <source>
        <dbReference type="ARBA" id="ARBA00048679"/>
    </source>
</evidence>
<dbReference type="GO" id="GO:0004674">
    <property type="term" value="F:protein serine/threonine kinase activity"/>
    <property type="evidence" value="ECO:0007669"/>
    <property type="project" value="UniProtKB-KW"/>
</dbReference>
<evidence type="ECO:0000256" key="1">
    <source>
        <dbReference type="ARBA" id="ARBA00009196"/>
    </source>
</evidence>
<evidence type="ECO:0000256" key="3">
    <source>
        <dbReference type="ARBA" id="ARBA00022527"/>
    </source>
</evidence>
<organism evidence="13">
    <name type="scientific">mine drainage metagenome</name>
    <dbReference type="NCBI Taxonomy" id="410659"/>
    <lineage>
        <taxon>unclassified sequences</taxon>
        <taxon>metagenomes</taxon>
        <taxon>ecological metagenomes</taxon>
    </lineage>
</organism>
<dbReference type="PANTHER" id="PTHR45723">
    <property type="entry name" value="SERINE/THREONINE-PROTEIN KINASE RIO1"/>
    <property type="match status" value="1"/>
</dbReference>
<comment type="catalytic activity">
    <reaction evidence="11">
        <text>L-seryl-[protein] + ATP = O-phospho-L-seryl-[protein] + ADP + H(+)</text>
        <dbReference type="Rhea" id="RHEA:17989"/>
        <dbReference type="Rhea" id="RHEA-COMP:9863"/>
        <dbReference type="Rhea" id="RHEA-COMP:11604"/>
        <dbReference type="ChEBI" id="CHEBI:15378"/>
        <dbReference type="ChEBI" id="CHEBI:29999"/>
        <dbReference type="ChEBI" id="CHEBI:30616"/>
        <dbReference type="ChEBI" id="CHEBI:83421"/>
        <dbReference type="ChEBI" id="CHEBI:456216"/>
        <dbReference type="EC" id="2.7.11.1"/>
    </reaction>
</comment>
<keyword evidence="6" id="KW-0547">Nucleotide-binding</keyword>
<keyword evidence="8" id="KW-0067">ATP-binding</keyword>
<dbReference type="InterPro" id="IPR011009">
    <property type="entry name" value="Kinase-like_dom_sf"/>
</dbReference>
<keyword evidence="5" id="KW-0479">Metal-binding</keyword>
<keyword evidence="3" id="KW-0723">Serine/threonine-protein kinase</keyword>
<dbReference type="NCBIfam" id="NF041645">
    <property type="entry name" value="prot_kin_PA4780"/>
    <property type="match status" value="1"/>
</dbReference>
<gene>
    <name evidence="13" type="ORF">B2A_01470</name>
</gene>
<dbReference type="InterPro" id="IPR048148">
    <property type="entry name" value="Prot_kin_PA4780"/>
</dbReference>
<evidence type="ECO:0000256" key="7">
    <source>
        <dbReference type="ARBA" id="ARBA00022777"/>
    </source>
</evidence>
<dbReference type="InterPro" id="IPR051272">
    <property type="entry name" value="RIO-type_Ser/Thr_kinase"/>
</dbReference>
<comment type="similarity">
    <text evidence="1">Belongs to the protein kinase superfamily. RIO-type Ser/Thr kinase family.</text>
</comment>
<comment type="catalytic activity">
    <reaction evidence="10">
        <text>L-threonyl-[protein] + ATP = O-phospho-L-threonyl-[protein] + ADP + H(+)</text>
        <dbReference type="Rhea" id="RHEA:46608"/>
        <dbReference type="Rhea" id="RHEA-COMP:11060"/>
        <dbReference type="Rhea" id="RHEA-COMP:11605"/>
        <dbReference type="ChEBI" id="CHEBI:15378"/>
        <dbReference type="ChEBI" id="CHEBI:30013"/>
        <dbReference type="ChEBI" id="CHEBI:30616"/>
        <dbReference type="ChEBI" id="CHEBI:61977"/>
        <dbReference type="ChEBI" id="CHEBI:456216"/>
        <dbReference type="EC" id="2.7.11.1"/>
    </reaction>
</comment>
<feature type="domain" description="RIO kinase" evidence="12">
    <location>
        <begin position="18"/>
        <end position="258"/>
    </location>
</feature>
<dbReference type="EMBL" id="AUZZ01001083">
    <property type="protein sequence ID" value="EQD65740.1"/>
    <property type="molecule type" value="Genomic_DNA"/>
</dbReference>
<dbReference type="CDD" id="cd05145">
    <property type="entry name" value="RIO1_like"/>
    <property type="match status" value="1"/>
</dbReference>
<evidence type="ECO:0000256" key="2">
    <source>
        <dbReference type="ARBA" id="ARBA00012513"/>
    </source>
</evidence>
<keyword evidence="9" id="KW-0460">Magnesium</keyword>
<proteinExistence type="inferred from homology"/>
<evidence type="ECO:0000256" key="9">
    <source>
        <dbReference type="ARBA" id="ARBA00022842"/>
    </source>
</evidence>
<accession>T1CFM3</accession>